<feature type="transmembrane region" description="Helical" evidence="1">
    <location>
        <begin position="12"/>
        <end position="36"/>
    </location>
</feature>
<keyword evidence="1" id="KW-0472">Membrane</keyword>
<feature type="transmembrane region" description="Helical" evidence="1">
    <location>
        <begin position="160"/>
        <end position="177"/>
    </location>
</feature>
<accession>A0A1F8AT50</accession>
<protein>
    <submittedName>
        <fullName evidence="2">Uncharacterized protein</fullName>
    </submittedName>
</protein>
<reference evidence="2 3" key="1">
    <citation type="journal article" date="2016" name="Nat. Commun.">
        <title>Thousands of microbial genomes shed light on interconnected biogeochemical processes in an aquifer system.</title>
        <authorList>
            <person name="Anantharaman K."/>
            <person name="Brown C.T."/>
            <person name="Hug L.A."/>
            <person name="Sharon I."/>
            <person name="Castelle C.J."/>
            <person name="Probst A.J."/>
            <person name="Thomas B.C."/>
            <person name="Singh A."/>
            <person name="Wilkins M.J."/>
            <person name="Karaoz U."/>
            <person name="Brodie E.L."/>
            <person name="Williams K.H."/>
            <person name="Hubbard S.S."/>
            <person name="Banfield J.F."/>
        </authorList>
    </citation>
    <scope>NUCLEOTIDE SEQUENCE [LARGE SCALE GENOMIC DNA]</scope>
</reference>
<dbReference type="AlphaFoldDB" id="A0A1F8AT50"/>
<dbReference type="EMBL" id="MGGW01000008">
    <property type="protein sequence ID" value="OGM54936.1"/>
    <property type="molecule type" value="Genomic_DNA"/>
</dbReference>
<proteinExistence type="predicted"/>
<gene>
    <name evidence="2" type="ORF">A3E44_03910</name>
</gene>
<evidence type="ECO:0000256" key="1">
    <source>
        <dbReference type="SAM" id="Phobius"/>
    </source>
</evidence>
<feature type="transmembrane region" description="Helical" evidence="1">
    <location>
        <begin position="220"/>
        <end position="242"/>
    </location>
</feature>
<keyword evidence="1" id="KW-0812">Transmembrane</keyword>
<comment type="caution">
    <text evidence="2">The sequence shown here is derived from an EMBL/GenBank/DDBJ whole genome shotgun (WGS) entry which is preliminary data.</text>
</comment>
<evidence type="ECO:0000313" key="3">
    <source>
        <dbReference type="Proteomes" id="UP000178603"/>
    </source>
</evidence>
<keyword evidence="1" id="KW-1133">Transmembrane helix</keyword>
<organism evidence="2 3">
    <name type="scientific">Candidatus Woesebacteria bacterium RIFCSPHIGHO2_12_FULL_41_24</name>
    <dbReference type="NCBI Taxonomy" id="1802510"/>
    <lineage>
        <taxon>Bacteria</taxon>
        <taxon>Candidatus Woeseibacteriota</taxon>
    </lineage>
</organism>
<evidence type="ECO:0000313" key="2">
    <source>
        <dbReference type="EMBL" id="OGM54936.1"/>
    </source>
</evidence>
<name>A0A1F8AT50_9BACT</name>
<sequence length="245" mass="28279">MTLPLKSKKFLIDITFVVSLSFIAVILGKSTFLLFVKDPLEESIKKISQYVESDVVKVPGIEWAEGRDLTANFFLTGGVWEQRDITYKKLIRAEYLSTLEPKKLFIDYAGDQESIEILKKPTYEYGEEPGKGTVWLIEEKDLPADVLEPVLRIESLKKTFSGNPLINFYIPPLYFYYTTVSGGGDEYTSTILFLFHALIVFTSFYLSYRLFRRKTIWIRRVISMGLYLLFTTLEGLIFLLLLPKT</sequence>
<dbReference type="Proteomes" id="UP000178603">
    <property type="component" value="Unassembled WGS sequence"/>
</dbReference>
<feature type="transmembrane region" description="Helical" evidence="1">
    <location>
        <begin position="189"/>
        <end position="208"/>
    </location>
</feature>